<sequence length="509" mass="59650">MRIRYFLILFLLGITTTYAQKREFRAVWIATVNNIDFPASSSASMQEQKEDYVRYLDKISDIGLNTVIVQVRPVADTFYPSGFEPWSKYLTGEQGKSPQPFFNPLTFMIEEAHKRKLDFHAWFNPYRATMNSDTTSLASDHPFFQHRDWFVQYGGKWMYNPGHPEAREYVLNAIMEVARHYDLDAVHFDDYFYPYKKVGEEFPDHETFAMYGDSTKQDLESWRRENVDYFVENLSNRLRKERPDVQFGISPFGVWRNSNVDPKGSQTRAGITNYDDLYADVVKWMRKGWLDYIIPQVYWHRNLGAAPYETVVKWWNDNSYGTNLYIGHALYKVSKWEDPSEISAQLDINKKYKNVKGSAFFSAKFLFENPKNVVQTLQRNYPYYSIPPSSLKMELEAPAKVNINNSEGDLYKGFKLYWKDTQKNSDTRKYVIYRYEDFGFGVLDGQFILDIIDRSPYEEHSFIDRTIEKGKKYTYIVTALDANKNESGRSNAITIKAGGLLSKKIKVIH</sequence>
<evidence type="ECO:0000256" key="1">
    <source>
        <dbReference type="ARBA" id="ARBA00022729"/>
    </source>
</evidence>
<comment type="caution">
    <text evidence="3">The sequence shown here is derived from an EMBL/GenBank/DDBJ whole genome shotgun (WGS) entry which is preliminary data.</text>
</comment>
<keyword evidence="3" id="KW-0378">Hydrolase</keyword>
<dbReference type="Proteomes" id="UP000585050">
    <property type="component" value="Unassembled WGS sequence"/>
</dbReference>
<name>A0A7X8SG33_9BACT</name>
<dbReference type="InterPro" id="IPR013783">
    <property type="entry name" value="Ig-like_fold"/>
</dbReference>
<dbReference type="PANTHER" id="PTHR43405:SF1">
    <property type="entry name" value="GLYCOSYL HYDROLASE DIGH"/>
    <property type="match status" value="1"/>
</dbReference>
<dbReference type="Pfam" id="PF02638">
    <property type="entry name" value="GHL10"/>
    <property type="match status" value="1"/>
</dbReference>
<evidence type="ECO:0000313" key="4">
    <source>
        <dbReference type="Proteomes" id="UP000585050"/>
    </source>
</evidence>
<dbReference type="InterPro" id="IPR003790">
    <property type="entry name" value="GHL10"/>
</dbReference>
<evidence type="ECO:0000259" key="2">
    <source>
        <dbReference type="Pfam" id="PF02638"/>
    </source>
</evidence>
<dbReference type="Gene3D" id="3.20.20.80">
    <property type="entry name" value="Glycosidases"/>
    <property type="match status" value="1"/>
</dbReference>
<organism evidence="3 4">
    <name type="scientific">Flammeovirga agarivorans</name>
    <dbReference type="NCBI Taxonomy" id="2726742"/>
    <lineage>
        <taxon>Bacteria</taxon>
        <taxon>Pseudomonadati</taxon>
        <taxon>Bacteroidota</taxon>
        <taxon>Cytophagia</taxon>
        <taxon>Cytophagales</taxon>
        <taxon>Flammeovirgaceae</taxon>
        <taxon>Flammeovirga</taxon>
    </lineage>
</organism>
<dbReference type="SUPFAM" id="SSF51445">
    <property type="entry name" value="(Trans)glycosidases"/>
    <property type="match status" value="1"/>
</dbReference>
<keyword evidence="4" id="KW-1185">Reference proteome</keyword>
<keyword evidence="1" id="KW-0732">Signal</keyword>
<dbReference type="InterPro" id="IPR052177">
    <property type="entry name" value="Divisome_Glycosyl_Hydrolase"/>
</dbReference>
<dbReference type="RefSeq" id="WP_168880301.1">
    <property type="nucleotide sequence ID" value="NZ_JABAIL010000001.1"/>
</dbReference>
<dbReference type="Gene3D" id="2.60.40.10">
    <property type="entry name" value="Immunoglobulins"/>
    <property type="match status" value="1"/>
</dbReference>
<protein>
    <submittedName>
        <fullName evidence="3">Family 10 glycosylhydrolase</fullName>
    </submittedName>
</protein>
<reference evidence="3 4" key="1">
    <citation type="submission" date="2020-04" db="EMBL/GenBank/DDBJ databases">
        <title>Flammeovirga sp. SR4, a novel species isolated from seawater.</title>
        <authorList>
            <person name="Wang X."/>
        </authorList>
    </citation>
    <scope>NUCLEOTIDE SEQUENCE [LARGE SCALE GENOMIC DNA]</scope>
    <source>
        <strain evidence="3 4">SR4</strain>
    </source>
</reference>
<evidence type="ECO:0000313" key="3">
    <source>
        <dbReference type="EMBL" id="NLR89606.1"/>
    </source>
</evidence>
<dbReference type="GO" id="GO:0016787">
    <property type="term" value="F:hydrolase activity"/>
    <property type="evidence" value="ECO:0007669"/>
    <property type="project" value="UniProtKB-KW"/>
</dbReference>
<accession>A0A7X8SG33</accession>
<dbReference type="PANTHER" id="PTHR43405">
    <property type="entry name" value="GLYCOSYL HYDROLASE DIGH"/>
    <property type="match status" value="1"/>
</dbReference>
<proteinExistence type="predicted"/>
<dbReference type="AlphaFoldDB" id="A0A7X8SG33"/>
<dbReference type="EMBL" id="JABAIL010000001">
    <property type="protein sequence ID" value="NLR89606.1"/>
    <property type="molecule type" value="Genomic_DNA"/>
</dbReference>
<feature type="domain" description="Glycosyl hydrolase-like 10" evidence="2">
    <location>
        <begin position="23"/>
        <end position="335"/>
    </location>
</feature>
<gene>
    <name evidence="3" type="ORF">HGP29_00205</name>
</gene>
<dbReference type="InterPro" id="IPR017853">
    <property type="entry name" value="GH"/>
</dbReference>